<evidence type="ECO:0000313" key="1">
    <source>
        <dbReference type="EMBL" id="KAK3952212.1"/>
    </source>
</evidence>
<reference evidence="1" key="1">
    <citation type="journal article" date="2023" name="Mol. Phylogenet. Evol.">
        <title>Genome-scale phylogeny and comparative genomics of the fungal order Sordariales.</title>
        <authorList>
            <person name="Hensen N."/>
            <person name="Bonometti L."/>
            <person name="Westerberg I."/>
            <person name="Brannstrom I.O."/>
            <person name="Guillou S."/>
            <person name="Cros-Aarteil S."/>
            <person name="Calhoun S."/>
            <person name="Haridas S."/>
            <person name="Kuo A."/>
            <person name="Mondo S."/>
            <person name="Pangilinan J."/>
            <person name="Riley R."/>
            <person name="LaButti K."/>
            <person name="Andreopoulos B."/>
            <person name="Lipzen A."/>
            <person name="Chen C."/>
            <person name="Yan M."/>
            <person name="Daum C."/>
            <person name="Ng V."/>
            <person name="Clum A."/>
            <person name="Steindorff A."/>
            <person name="Ohm R.A."/>
            <person name="Martin F."/>
            <person name="Silar P."/>
            <person name="Natvig D.O."/>
            <person name="Lalanne C."/>
            <person name="Gautier V."/>
            <person name="Ament-Velasquez S.L."/>
            <person name="Kruys A."/>
            <person name="Hutchinson M.I."/>
            <person name="Powell A.J."/>
            <person name="Barry K."/>
            <person name="Miller A.N."/>
            <person name="Grigoriev I.V."/>
            <person name="Debuchy R."/>
            <person name="Gladieux P."/>
            <person name="Hiltunen Thoren M."/>
            <person name="Johannesson H."/>
        </authorList>
    </citation>
    <scope>NUCLEOTIDE SEQUENCE</scope>
    <source>
        <strain evidence="1">CBS 626.80</strain>
    </source>
</reference>
<accession>A0AAN6NYF9</accession>
<reference evidence="1" key="2">
    <citation type="submission" date="2023-06" db="EMBL/GenBank/DDBJ databases">
        <authorList>
            <consortium name="Lawrence Berkeley National Laboratory"/>
            <person name="Mondo S.J."/>
            <person name="Hensen N."/>
            <person name="Bonometti L."/>
            <person name="Westerberg I."/>
            <person name="Brannstrom I.O."/>
            <person name="Guillou S."/>
            <person name="Cros-Aarteil S."/>
            <person name="Calhoun S."/>
            <person name="Haridas S."/>
            <person name="Kuo A."/>
            <person name="Pangilinan J."/>
            <person name="Riley R."/>
            <person name="Labutti K."/>
            <person name="Andreopoulos B."/>
            <person name="Lipzen A."/>
            <person name="Chen C."/>
            <person name="Yanf M."/>
            <person name="Daum C."/>
            <person name="Ng V."/>
            <person name="Clum A."/>
            <person name="Steindorff A."/>
            <person name="Ohm R."/>
            <person name="Martin F."/>
            <person name="Silar P."/>
            <person name="Natvig D."/>
            <person name="Lalanne C."/>
            <person name="Gautier V."/>
            <person name="Ament-Velasquez S.L."/>
            <person name="Kruys A."/>
            <person name="Hutchinson M.I."/>
            <person name="Powell A.J."/>
            <person name="Barry K."/>
            <person name="Miller A.N."/>
            <person name="Grigoriev I.V."/>
            <person name="Debuchy R."/>
            <person name="Gladieux P."/>
            <person name="Thoren M.H."/>
            <person name="Johannesson H."/>
        </authorList>
    </citation>
    <scope>NUCLEOTIDE SEQUENCE</scope>
    <source>
        <strain evidence="1">CBS 626.80</strain>
    </source>
</reference>
<gene>
    <name evidence="1" type="ORF">QBC32DRAFT_361978</name>
</gene>
<keyword evidence="2" id="KW-1185">Reference proteome</keyword>
<name>A0AAN6NYF9_9PEZI</name>
<protein>
    <submittedName>
        <fullName evidence="1">Uncharacterized protein</fullName>
    </submittedName>
</protein>
<dbReference type="EMBL" id="MU859128">
    <property type="protein sequence ID" value="KAK3952212.1"/>
    <property type="molecule type" value="Genomic_DNA"/>
</dbReference>
<sequence>VFDLQSHSIWLTQASSCGSTPAALRDVTDLSRVVGKCAVQPGQKEAVVDVISETSIAAPTTSPSTAQVGSGGTGTTTTGFVNTALAVPTGSASASATAGSTDGGVSGIAATAAAGGGASGMWLSAGTGMLGVVVTVGVAVLTSWV</sequence>
<dbReference type="Proteomes" id="UP001303222">
    <property type="component" value="Unassembled WGS sequence"/>
</dbReference>
<evidence type="ECO:0000313" key="2">
    <source>
        <dbReference type="Proteomes" id="UP001303222"/>
    </source>
</evidence>
<organism evidence="1 2">
    <name type="scientific">Pseudoneurospora amorphoporcata</name>
    <dbReference type="NCBI Taxonomy" id="241081"/>
    <lineage>
        <taxon>Eukaryota</taxon>
        <taxon>Fungi</taxon>
        <taxon>Dikarya</taxon>
        <taxon>Ascomycota</taxon>
        <taxon>Pezizomycotina</taxon>
        <taxon>Sordariomycetes</taxon>
        <taxon>Sordariomycetidae</taxon>
        <taxon>Sordariales</taxon>
        <taxon>Sordariaceae</taxon>
        <taxon>Pseudoneurospora</taxon>
    </lineage>
</organism>
<feature type="non-terminal residue" evidence="1">
    <location>
        <position position="1"/>
    </location>
</feature>
<dbReference type="AlphaFoldDB" id="A0AAN6NYF9"/>
<comment type="caution">
    <text evidence="1">The sequence shown here is derived from an EMBL/GenBank/DDBJ whole genome shotgun (WGS) entry which is preliminary data.</text>
</comment>
<proteinExistence type="predicted"/>